<reference evidence="6" key="1">
    <citation type="submission" date="2021-03" db="EMBL/GenBank/DDBJ databases">
        <authorList>
            <person name="Palmer J.M."/>
        </authorList>
    </citation>
    <scope>NUCLEOTIDE SEQUENCE</scope>
    <source>
        <strain evidence="6">ARV_011</strain>
    </source>
</reference>
<evidence type="ECO:0000256" key="2">
    <source>
        <dbReference type="ARBA" id="ARBA00022576"/>
    </source>
</evidence>
<keyword evidence="4" id="KW-0663">Pyridoxal phosphate</keyword>
<dbReference type="EMBL" id="JAHMUF010000003">
    <property type="protein sequence ID" value="KAG7195611.1"/>
    <property type="molecule type" value="Genomic_DNA"/>
</dbReference>
<evidence type="ECO:0000313" key="6">
    <source>
        <dbReference type="EMBL" id="KAG7195611.1"/>
    </source>
</evidence>
<dbReference type="PANTHER" id="PTHR21152">
    <property type="entry name" value="AMINOTRANSFERASE CLASS V"/>
    <property type="match status" value="1"/>
</dbReference>
<dbReference type="GO" id="GO:0004760">
    <property type="term" value="F:L-serine-pyruvate transaminase activity"/>
    <property type="evidence" value="ECO:0007669"/>
    <property type="project" value="TreeGrafter"/>
</dbReference>
<gene>
    <name evidence="6" type="ORF">KQ657_003378</name>
</gene>
<dbReference type="AlphaFoldDB" id="A0A9P7VE45"/>
<keyword evidence="2" id="KW-0032">Aminotransferase</keyword>
<accession>A0A9P7VE45</accession>
<evidence type="ECO:0000313" key="7">
    <source>
        <dbReference type="Proteomes" id="UP000790833"/>
    </source>
</evidence>
<dbReference type="GO" id="GO:0008453">
    <property type="term" value="F:alanine-glyoxylate transaminase activity"/>
    <property type="evidence" value="ECO:0007669"/>
    <property type="project" value="TreeGrafter"/>
</dbReference>
<dbReference type="GeneID" id="66116752"/>
<dbReference type="InterPro" id="IPR015421">
    <property type="entry name" value="PyrdxlP-dep_Trfase_major"/>
</dbReference>
<comment type="caution">
    <text evidence="6">The sequence shown here is derived from an EMBL/GenBank/DDBJ whole genome shotgun (WGS) entry which is preliminary data.</text>
</comment>
<organism evidence="6 7">
    <name type="scientific">Scheffersomyces spartinae</name>
    <dbReference type="NCBI Taxonomy" id="45513"/>
    <lineage>
        <taxon>Eukaryota</taxon>
        <taxon>Fungi</taxon>
        <taxon>Dikarya</taxon>
        <taxon>Ascomycota</taxon>
        <taxon>Saccharomycotina</taxon>
        <taxon>Pichiomycetes</taxon>
        <taxon>Debaryomycetaceae</taxon>
        <taxon>Scheffersomyces</taxon>
    </lineage>
</organism>
<name>A0A9P7VE45_9ASCO</name>
<dbReference type="GO" id="GO:0019265">
    <property type="term" value="P:glycine biosynthetic process, by transamination of glyoxylate"/>
    <property type="evidence" value="ECO:0007669"/>
    <property type="project" value="TreeGrafter"/>
</dbReference>
<evidence type="ECO:0000259" key="5">
    <source>
        <dbReference type="Pfam" id="PF00266"/>
    </source>
</evidence>
<keyword evidence="7" id="KW-1185">Reference proteome</keyword>
<comment type="cofactor">
    <cofactor evidence="1">
        <name>pyridoxal 5'-phosphate</name>
        <dbReference type="ChEBI" id="CHEBI:597326"/>
    </cofactor>
</comment>
<dbReference type="Proteomes" id="UP000790833">
    <property type="component" value="Unassembled WGS sequence"/>
</dbReference>
<evidence type="ECO:0000256" key="3">
    <source>
        <dbReference type="ARBA" id="ARBA00022679"/>
    </source>
</evidence>
<sequence>MSSARCRLNLIGGHLHQSNEQRKVSEFPLLPAAEREKYINSVFYRDSVSSSTPRLLSLNSLNSNQGPVFRDQNVITATRKVSMVPGPVEISEAVRQSMSLSPLVHTSPEFVEIFHQVLKKLRILIGNNKETNGGQALVLSGSGTLGWDILGSNLINSSTSNILCISTGFFSDSMVQCLSNYVDNESTQVDILRPDTIGAQVPLNSIKKALASKKYDWITLTQTDTSTGVLTDVKAISELVHQVSPSTMIAIDGVCSVGVEEIQFDNWKLDYVLTASQKALSSPAGLLVSFLSQRAIDLNSKYKKKKPFYSSLDKWLPIMVNYENRKPSYFATPLSQLIMALNTSLTEILGDITEIDTVSGLPKALVERFVKHESHAKLLREKLVTKETGLKNVVVAPEDACSGMTALYVPEGTNVPSLLSHISSVYKINLAGGIHPQISTRYIRIGHMGISVTENDGADLKAVIEAIVASLKAIA</sequence>
<dbReference type="Gene3D" id="3.40.640.10">
    <property type="entry name" value="Type I PLP-dependent aspartate aminotransferase-like (Major domain)"/>
    <property type="match status" value="1"/>
</dbReference>
<dbReference type="InterPro" id="IPR015422">
    <property type="entry name" value="PyrdxlP-dep_Trfase_small"/>
</dbReference>
<dbReference type="RefSeq" id="XP_043051156.1">
    <property type="nucleotide sequence ID" value="XM_043194104.1"/>
</dbReference>
<dbReference type="InterPro" id="IPR000192">
    <property type="entry name" value="Aminotrans_V_dom"/>
</dbReference>
<dbReference type="SUPFAM" id="SSF53383">
    <property type="entry name" value="PLP-dependent transferases"/>
    <property type="match status" value="1"/>
</dbReference>
<dbReference type="InterPro" id="IPR015424">
    <property type="entry name" value="PyrdxlP-dep_Trfase"/>
</dbReference>
<proteinExistence type="predicted"/>
<evidence type="ECO:0000256" key="4">
    <source>
        <dbReference type="ARBA" id="ARBA00022898"/>
    </source>
</evidence>
<keyword evidence="3" id="KW-0808">Transferase</keyword>
<dbReference type="OrthoDB" id="7403325at2759"/>
<dbReference type="Gene3D" id="3.90.1150.10">
    <property type="entry name" value="Aspartate Aminotransferase, domain 1"/>
    <property type="match status" value="1"/>
</dbReference>
<evidence type="ECO:0000256" key="1">
    <source>
        <dbReference type="ARBA" id="ARBA00001933"/>
    </source>
</evidence>
<dbReference type="PANTHER" id="PTHR21152:SF24">
    <property type="entry name" value="ALANINE--GLYOXYLATE AMINOTRANSFERASE 1"/>
    <property type="match status" value="1"/>
</dbReference>
<feature type="domain" description="Aminotransferase class V" evidence="5">
    <location>
        <begin position="182"/>
        <end position="293"/>
    </location>
</feature>
<dbReference type="Pfam" id="PF00266">
    <property type="entry name" value="Aminotran_5"/>
    <property type="match status" value="1"/>
</dbReference>
<protein>
    <recommendedName>
        <fullName evidence="5">Aminotransferase class V domain-containing protein</fullName>
    </recommendedName>
</protein>
<dbReference type="GO" id="GO:0005777">
    <property type="term" value="C:peroxisome"/>
    <property type="evidence" value="ECO:0007669"/>
    <property type="project" value="TreeGrafter"/>
</dbReference>